<sequence>MPLFLVPIIAGGAAVAGGAAAYGAATQEESGDYAAGSGGRELDAHQIYERLHAGPGTGSLVEGQSSANTLKDHFGERVAQMDSLAQRMDAAWQGDASQAAKAGANPLKQWLQDSEGKLHESSHSMGSQLDAFNTTINRVQPVPAKPPESDFLNDITPWQTDTDREISEYNAKAQANVEAYNAYHQLSSANGQSMPKYTTVDGEFGDVEMDGSGGVETDNIVGGPYPGSFPGGGGSGGGAGGGAGGGSYDPGGIGGGPYPGGGVPGGGGSGGGASGGSYDPGGIGGGPYPGGAYPGGSGSGGSGSGGGIGGSYPGGPGYEYDPAEWDDSTSASRFTPPTSVGSDFGTGGGNTPVGTAPGLGSGGGPGGGPGGGGIGTGGSGGAVGGFGPGAPGGAGSAGAATGAAAPGSASGAGAGRAMGGPAAAGMGARGTGGMPMGAMGGGGGRAQGAEDEEHQTKFLVDEDGDSLFGSDELTTPPVIGE</sequence>
<keyword evidence="5" id="KW-1185">Reference proteome</keyword>
<feature type="compositionally biased region" description="Gly residues" evidence="2">
    <location>
        <begin position="229"/>
        <end position="243"/>
    </location>
</feature>
<dbReference type="STRING" id="1962155.B1813_14020"/>
<gene>
    <name evidence="4" type="ORF">B1813_14020</name>
</gene>
<protein>
    <recommendedName>
        <fullName evidence="3">PPE domain-containing protein</fullName>
    </recommendedName>
</protein>
<accession>A0A1V9A244</accession>
<reference evidence="4 5" key="1">
    <citation type="submission" date="2017-02" db="EMBL/GenBank/DDBJ databases">
        <title>Draft genome of Saccharomonospora sp. 154.</title>
        <authorList>
            <person name="Alonso-Carmona G.S."/>
            <person name="De La Haba R."/>
            <person name="Vera-Gargallo B."/>
            <person name="Sandoval-Trujillo A.H."/>
            <person name="Ramirez-Duran N."/>
            <person name="Ventosa A."/>
        </authorList>
    </citation>
    <scope>NUCLEOTIDE SEQUENCE [LARGE SCALE GENOMIC DNA]</scope>
    <source>
        <strain evidence="4 5">LRS4.154</strain>
    </source>
</reference>
<feature type="region of interest" description="Disordered" evidence="2">
    <location>
        <begin position="295"/>
        <end position="376"/>
    </location>
</feature>
<dbReference type="AlphaFoldDB" id="A0A1V9A244"/>
<dbReference type="SUPFAM" id="SSF140459">
    <property type="entry name" value="PE/PPE dimer-like"/>
    <property type="match status" value="1"/>
</dbReference>
<evidence type="ECO:0000313" key="5">
    <source>
        <dbReference type="Proteomes" id="UP000192591"/>
    </source>
</evidence>
<dbReference type="EMBL" id="MWIH01000006">
    <property type="protein sequence ID" value="OQO91212.1"/>
    <property type="molecule type" value="Genomic_DNA"/>
</dbReference>
<comment type="similarity">
    <text evidence="1">Belongs to the mycobacterial PPE family.</text>
</comment>
<feature type="compositionally biased region" description="Polar residues" evidence="2">
    <location>
        <begin position="328"/>
        <end position="341"/>
    </location>
</feature>
<dbReference type="RefSeq" id="WP_081193482.1">
    <property type="nucleotide sequence ID" value="NZ_MWIH01000006.1"/>
</dbReference>
<feature type="region of interest" description="Disordered" evidence="2">
    <location>
        <begin position="255"/>
        <end position="282"/>
    </location>
</feature>
<organism evidence="4 5">
    <name type="scientific">Saccharomonospora piscinae</name>
    <dbReference type="NCBI Taxonomy" id="687388"/>
    <lineage>
        <taxon>Bacteria</taxon>
        <taxon>Bacillati</taxon>
        <taxon>Actinomycetota</taxon>
        <taxon>Actinomycetes</taxon>
        <taxon>Pseudonocardiales</taxon>
        <taxon>Pseudonocardiaceae</taxon>
        <taxon>Saccharomonospora</taxon>
    </lineage>
</organism>
<evidence type="ECO:0000313" key="4">
    <source>
        <dbReference type="EMBL" id="OQO91212.1"/>
    </source>
</evidence>
<feature type="compositionally biased region" description="Gly residues" evidence="2">
    <location>
        <begin position="295"/>
        <end position="317"/>
    </location>
</feature>
<evidence type="ECO:0000259" key="3">
    <source>
        <dbReference type="Pfam" id="PF00823"/>
    </source>
</evidence>
<proteinExistence type="inferred from homology"/>
<name>A0A1V9A244_SACPI</name>
<feature type="compositionally biased region" description="Gly residues" evidence="2">
    <location>
        <begin position="344"/>
        <end position="376"/>
    </location>
</feature>
<feature type="region of interest" description="Disordered" evidence="2">
    <location>
        <begin position="216"/>
        <end position="243"/>
    </location>
</feature>
<feature type="domain" description="PPE" evidence="3">
    <location>
        <begin position="50"/>
        <end position="143"/>
    </location>
</feature>
<dbReference type="Proteomes" id="UP000192591">
    <property type="component" value="Unassembled WGS sequence"/>
</dbReference>
<dbReference type="InterPro" id="IPR000030">
    <property type="entry name" value="PPE_dom"/>
</dbReference>
<dbReference type="InterPro" id="IPR038332">
    <property type="entry name" value="PPE_sf"/>
</dbReference>
<evidence type="ECO:0000256" key="1">
    <source>
        <dbReference type="ARBA" id="ARBA00010652"/>
    </source>
</evidence>
<dbReference type="Gene3D" id="1.20.1260.20">
    <property type="entry name" value="PPE superfamily"/>
    <property type="match status" value="1"/>
</dbReference>
<feature type="compositionally biased region" description="Gly residues" evidence="2">
    <location>
        <begin position="427"/>
        <end position="446"/>
    </location>
</feature>
<comment type="caution">
    <text evidence="4">The sequence shown here is derived from an EMBL/GenBank/DDBJ whole genome shotgun (WGS) entry which is preliminary data.</text>
</comment>
<feature type="compositionally biased region" description="Low complexity" evidence="2">
    <location>
        <begin position="397"/>
        <end position="409"/>
    </location>
</feature>
<dbReference type="Pfam" id="PF00823">
    <property type="entry name" value="PPE"/>
    <property type="match status" value="1"/>
</dbReference>
<evidence type="ECO:0000256" key="2">
    <source>
        <dbReference type="SAM" id="MobiDB-lite"/>
    </source>
</evidence>
<feature type="region of interest" description="Disordered" evidence="2">
    <location>
        <begin position="392"/>
        <end position="481"/>
    </location>
</feature>